<evidence type="ECO:0000256" key="2">
    <source>
        <dbReference type="ARBA" id="ARBA00022801"/>
    </source>
</evidence>
<name>A0A4U0UFS2_9PEZI</name>
<keyword evidence="10" id="KW-1185">Reference proteome</keyword>
<dbReference type="GO" id="GO:0003993">
    <property type="term" value="F:acid phosphatase activity"/>
    <property type="evidence" value="ECO:0007669"/>
    <property type="project" value="UniProtKB-EC"/>
</dbReference>
<evidence type="ECO:0000313" key="9">
    <source>
        <dbReference type="EMBL" id="TKA34177.1"/>
    </source>
</evidence>
<evidence type="ECO:0000259" key="8">
    <source>
        <dbReference type="Pfam" id="PF16656"/>
    </source>
</evidence>
<feature type="region of interest" description="Disordered" evidence="5">
    <location>
        <begin position="618"/>
        <end position="640"/>
    </location>
</feature>
<evidence type="ECO:0000313" key="10">
    <source>
        <dbReference type="Proteomes" id="UP000308549"/>
    </source>
</evidence>
<dbReference type="Pfam" id="PF14008">
    <property type="entry name" value="Metallophos_C"/>
    <property type="match status" value="1"/>
</dbReference>
<comment type="catalytic activity">
    <reaction evidence="4">
        <text>a phosphate monoester + H2O = an alcohol + phosphate</text>
        <dbReference type="Rhea" id="RHEA:15017"/>
        <dbReference type="ChEBI" id="CHEBI:15377"/>
        <dbReference type="ChEBI" id="CHEBI:30879"/>
        <dbReference type="ChEBI" id="CHEBI:43474"/>
        <dbReference type="ChEBI" id="CHEBI:67140"/>
        <dbReference type="EC" id="3.1.3.2"/>
    </reaction>
</comment>
<dbReference type="InterPro" id="IPR014390">
    <property type="entry name" value="Acid_Pase_Asper"/>
</dbReference>
<gene>
    <name evidence="9" type="ORF">B0A50_00157</name>
</gene>
<dbReference type="CDD" id="cd00839">
    <property type="entry name" value="MPP_PAPs"/>
    <property type="match status" value="1"/>
</dbReference>
<comment type="caution">
    <text evidence="9">The sequence shown here is derived from an EMBL/GenBank/DDBJ whole genome shotgun (WGS) entry which is preliminary data.</text>
</comment>
<feature type="chain" id="PRO_5021036828" description="Purple acid phosphatase" evidence="4">
    <location>
        <begin position="21"/>
        <end position="651"/>
    </location>
</feature>
<dbReference type="Pfam" id="PF16656">
    <property type="entry name" value="Pur_ac_phosph_N"/>
    <property type="match status" value="1"/>
</dbReference>
<dbReference type="PIRSF" id="PIRSF000900">
    <property type="entry name" value="Acid_Ptase_Asper"/>
    <property type="match status" value="1"/>
</dbReference>
<feature type="signal peptide" evidence="4">
    <location>
        <begin position="1"/>
        <end position="20"/>
    </location>
</feature>
<feature type="domain" description="Purple acid phosphatase C-terminal" evidence="7">
    <location>
        <begin position="542"/>
        <end position="604"/>
    </location>
</feature>
<dbReference type="EC" id="3.1.3.2" evidence="4"/>
<evidence type="ECO:0000259" key="7">
    <source>
        <dbReference type="Pfam" id="PF14008"/>
    </source>
</evidence>
<feature type="domain" description="Calcineurin-like phosphoesterase" evidence="6">
    <location>
        <begin position="284"/>
        <end position="511"/>
    </location>
</feature>
<protein>
    <recommendedName>
        <fullName evidence="4">Purple acid phosphatase</fullName>
        <ecNumber evidence="4">3.1.3.2</ecNumber>
    </recommendedName>
</protein>
<evidence type="ECO:0000256" key="1">
    <source>
        <dbReference type="ARBA" id="ARBA00022729"/>
    </source>
</evidence>
<dbReference type="OrthoDB" id="45007at2759"/>
<dbReference type="InterPro" id="IPR039331">
    <property type="entry name" value="PAPs-like"/>
</dbReference>
<accession>A0A4U0UFS2</accession>
<dbReference type="AlphaFoldDB" id="A0A4U0UFS2"/>
<dbReference type="SUPFAM" id="SSF49363">
    <property type="entry name" value="Purple acid phosphatase, N-terminal domain"/>
    <property type="match status" value="1"/>
</dbReference>
<sequence>MKTAASLTLFGALLLEAAPAERKRDVDTRYPYTGPAIPIGDWVDPTINGNGKGFPRLVEPPAVQPAQTKPGNNINVIQLSYLPNGMNVEFQTPFGLGEAPKVYWSADAQDLQHTSSGSTSTYDRTPPCSLVAVTQCSQFFHNVQLLDLKANTKYFYKIAAANGTTASEVLSFKTARAVGDGSPFTMAVFNDMGYTNAGGTYKQLNAVADEISFMWHGGDISYADDWMSGILACTDDWPVCYNSSSTYLPASNGTAPPDIPIDDPSYLLPLPGGEEPNQGGAYGGDMSVIYESNWDLWQQWMNKLTKKIPYMVLPGNHDNTCAEFDGPNNELTAYLDFNRTNSSAPDSELTYYSCPPSQRNFTTYQHRFRMPGEETGGNGNFWYSFDYGMAHFISLDSETDLAYSPAWPFIRDLSGNESHPMRNETYVTDAGPFGYINGSWKDNKAYEQYQWLAKDLANIDRSKTPWVIAMAHRPMYSSEVSSYQSNIRDAWQDLLISAGVDAYIAGHIHWYERLFPLTANGTIDHSAIVNNHTYYANEGISMPHIINGAAGNVESHSTLAWNETLDITAHLNQKNYGFGKLTFHNTSVATWQYIYGVDGSIGDEVTIIKNSSVRLTGPSGDKYPHAPSKQHGVWPHHGGWPTRDVETLGYE</sequence>
<dbReference type="InterPro" id="IPR008963">
    <property type="entry name" value="Purple_acid_Pase-like_N"/>
</dbReference>
<dbReference type="Proteomes" id="UP000308549">
    <property type="component" value="Unassembled WGS sequence"/>
</dbReference>
<evidence type="ECO:0000256" key="5">
    <source>
        <dbReference type="SAM" id="MobiDB-lite"/>
    </source>
</evidence>
<comment type="similarity">
    <text evidence="4">Belongs to the metallophosphoesterase superfamily. Purple acid phosphatase family.</text>
</comment>
<organism evidence="9 10">
    <name type="scientific">Salinomyces thailandicus</name>
    <dbReference type="NCBI Taxonomy" id="706561"/>
    <lineage>
        <taxon>Eukaryota</taxon>
        <taxon>Fungi</taxon>
        <taxon>Dikarya</taxon>
        <taxon>Ascomycota</taxon>
        <taxon>Pezizomycotina</taxon>
        <taxon>Dothideomycetes</taxon>
        <taxon>Dothideomycetidae</taxon>
        <taxon>Mycosphaerellales</taxon>
        <taxon>Teratosphaeriaceae</taxon>
        <taxon>Salinomyces</taxon>
    </lineage>
</organism>
<proteinExistence type="inferred from homology"/>
<dbReference type="InterPro" id="IPR041792">
    <property type="entry name" value="MPP_PAP"/>
</dbReference>
<keyword evidence="2 4" id="KW-0378">Hydrolase</keyword>
<dbReference type="PANTHER" id="PTHR22953">
    <property type="entry name" value="ACID PHOSPHATASE RELATED"/>
    <property type="match status" value="1"/>
</dbReference>
<dbReference type="InterPro" id="IPR015914">
    <property type="entry name" value="PAPs_N"/>
</dbReference>
<evidence type="ECO:0000259" key="6">
    <source>
        <dbReference type="Pfam" id="PF00149"/>
    </source>
</evidence>
<evidence type="ECO:0000256" key="3">
    <source>
        <dbReference type="ARBA" id="ARBA00023180"/>
    </source>
</evidence>
<evidence type="ECO:0000256" key="4">
    <source>
        <dbReference type="RuleBase" id="RU361203"/>
    </source>
</evidence>
<dbReference type="Pfam" id="PF00149">
    <property type="entry name" value="Metallophos"/>
    <property type="match status" value="1"/>
</dbReference>
<dbReference type="InterPro" id="IPR029052">
    <property type="entry name" value="Metallo-depent_PP-like"/>
</dbReference>
<dbReference type="InterPro" id="IPR004843">
    <property type="entry name" value="Calcineurin-like_PHP"/>
</dbReference>
<keyword evidence="1 4" id="KW-0732">Signal</keyword>
<dbReference type="SUPFAM" id="SSF56300">
    <property type="entry name" value="Metallo-dependent phosphatases"/>
    <property type="match status" value="1"/>
</dbReference>
<keyword evidence="3" id="KW-0325">Glycoprotein</keyword>
<reference evidence="9 10" key="1">
    <citation type="submission" date="2017-03" db="EMBL/GenBank/DDBJ databases">
        <title>Genomes of endolithic fungi from Antarctica.</title>
        <authorList>
            <person name="Coleine C."/>
            <person name="Masonjones S."/>
            <person name="Stajich J.E."/>
        </authorList>
    </citation>
    <scope>NUCLEOTIDE SEQUENCE [LARGE SCALE GENOMIC DNA]</scope>
    <source>
        <strain evidence="9 10">CCFEE 6315</strain>
    </source>
</reference>
<dbReference type="Gene3D" id="2.60.40.380">
    <property type="entry name" value="Purple acid phosphatase-like, N-terminal"/>
    <property type="match status" value="1"/>
</dbReference>
<dbReference type="EMBL" id="NAJL01000001">
    <property type="protein sequence ID" value="TKA34177.1"/>
    <property type="molecule type" value="Genomic_DNA"/>
</dbReference>
<dbReference type="PANTHER" id="PTHR22953:SF153">
    <property type="entry name" value="PURPLE ACID PHOSPHATASE"/>
    <property type="match status" value="1"/>
</dbReference>
<dbReference type="InterPro" id="IPR025733">
    <property type="entry name" value="PAPs_C"/>
</dbReference>
<dbReference type="GO" id="GO:0046872">
    <property type="term" value="F:metal ion binding"/>
    <property type="evidence" value="ECO:0007669"/>
    <property type="project" value="InterPro"/>
</dbReference>
<feature type="domain" description="Purple acid phosphatase N-terminal" evidence="8">
    <location>
        <begin position="82"/>
        <end position="174"/>
    </location>
</feature>
<dbReference type="Gene3D" id="3.60.21.10">
    <property type="match status" value="1"/>
</dbReference>